<keyword evidence="2" id="KW-1185">Reference proteome</keyword>
<evidence type="ECO:0000313" key="1">
    <source>
        <dbReference type="EMBL" id="KAK2558604.1"/>
    </source>
</evidence>
<accession>A0AAD9V282</accession>
<sequence length="259" mass="28837">MGICTFLNRNPTLRLLFSYLPLSRRRPLANPEVIVMDGTALVNMIKSSVQDKTFAEYASNTFAQYSSAQLQHVKCIDIVWDEYVEASWKTTTQHKHGQGVRKRVAPGNKLPRKWMEFLRNGATSKNYSGSLLSVPRLSTPEEADTRMFLLVADAVKSGFVRIVVRSVGTDVLVLAVALVRKLQEQTQESIQLWVAFGTGTNLRYLPAHEISSALGLPAFHVFSGCDTVSCFFGKSKKTALETWNSFVQITPIFIALSSS</sequence>
<organism evidence="1 2">
    <name type="scientific">Acropora cervicornis</name>
    <name type="common">Staghorn coral</name>
    <dbReference type="NCBI Taxonomy" id="6130"/>
    <lineage>
        <taxon>Eukaryota</taxon>
        <taxon>Metazoa</taxon>
        <taxon>Cnidaria</taxon>
        <taxon>Anthozoa</taxon>
        <taxon>Hexacorallia</taxon>
        <taxon>Scleractinia</taxon>
        <taxon>Astrocoeniina</taxon>
        <taxon>Acroporidae</taxon>
        <taxon>Acropora</taxon>
    </lineage>
</organism>
<comment type="caution">
    <text evidence="1">The sequence shown here is derived from an EMBL/GenBank/DDBJ whole genome shotgun (WGS) entry which is preliminary data.</text>
</comment>
<gene>
    <name evidence="1" type="ORF">P5673_018785</name>
</gene>
<reference evidence="1" key="2">
    <citation type="journal article" date="2023" name="Science">
        <title>Genomic signatures of disease resistance in endangered staghorn corals.</title>
        <authorList>
            <person name="Vollmer S.V."/>
            <person name="Selwyn J.D."/>
            <person name="Despard B.A."/>
            <person name="Roesel C.L."/>
        </authorList>
    </citation>
    <scope>NUCLEOTIDE SEQUENCE</scope>
    <source>
        <strain evidence="1">K2</strain>
    </source>
</reference>
<dbReference type="AlphaFoldDB" id="A0AAD9V282"/>
<dbReference type="EMBL" id="JARQWQ010000043">
    <property type="protein sequence ID" value="KAK2558604.1"/>
    <property type="molecule type" value="Genomic_DNA"/>
</dbReference>
<protein>
    <submittedName>
        <fullName evidence="1">Uncharacterized protein</fullName>
    </submittedName>
</protein>
<proteinExistence type="predicted"/>
<evidence type="ECO:0000313" key="2">
    <source>
        <dbReference type="Proteomes" id="UP001249851"/>
    </source>
</evidence>
<name>A0AAD9V282_ACRCE</name>
<dbReference type="Proteomes" id="UP001249851">
    <property type="component" value="Unassembled WGS sequence"/>
</dbReference>
<reference evidence="1" key="1">
    <citation type="journal article" date="2023" name="G3 (Bethesda)">
        <title>Whole genome assembly and annotation of the endangered Caribbean coral Acropora cervicornis.</title>
        <authorList>
            <person name="Selwyn J.D."/>
            <person name="Vollmer S.V."/>
        </authorList>
    </citation>
    <scope>NUCLEOTIDE SEQUENCE</scope>
    <source>
        <strain evidence="1">K2</strain>
    </source>
</reference>